<dbReference type="OrthoDB" id="2017576at2759"/>
<proteinExistence type="predicted"/>
<gene>
    <name evidence="1" type="ORF">POTOM_032438</name>
</gene>
<keyword evidence="2" id="KW-1185">Reference proteome</keyword>
<dbReference type="EMBL" id="JAAWWB010000017">
    <property type="protein sequence ID" value="KAG6761960.1"/>
    <property type="molecule type" value="Genomic_DNA"/>
</dbReference>
<evidence type="ECO:0000313" key="1">
    <source>
        <dbReference type="EMBL" id="KAG6761960.1"/>
    </source>
</evidence>
<comment type="caution">
    <text evidence="1">The sequence shown here is derived from an EMBL/GenBank/DDBJ whole genome shotgun (WGS) entry which is preliminary data.</text>
</comment>
<accession>A0A8X8CPS5</accession>
<organism evidence="1 2">
    <name type="scientific">Populus tomentosa</name>
    <name type="common">Chinese white poplar</name>
    <dbReference type="NCBI Taxonomy" id="118781"/>
    <lineage>
        <taxon>Eukaryota</taxon>
        <taxon>Viridiplantae</taxon>
        <taxon>Streptophyta</taxon>
        <taxon>Embryophyta</taxon>
        <taxon>Tracheophyta</taxon>
        <taxon>Spermatophyta</taxon>
        <taxon>Magnoliopsida</taxon>
        <taxon>eudicotyledons</taxon>
        <taxon>Gunneridae</taxon>
        <taxon>Pentapetalae</taxon>
        <taxon>rosids</taxon>
        <taxon>fabids</taxon>
        <taxon>Malpighiales</taxon>
        <taxon>Salicaceae</taxon>
        <taxon>Saliceae</taxon>
        <taxon>Populus</taxon>
    </lineage>
</organism>
<reference evidence="1" key="1">
    <citation type="journal article" date="2020" name="bioRxiv">
        <title>Hybrid origin of Populus tomentosa Carr. identified through genome sequencing and phylogenomic analysis.</title>
        <authorList>
            <person name="An X."/>
            <person name="Gao K."/>
            <person name="Chen Z."/>
            <person name="Li J."/>
            <person name="Yang X."/>
            <person name="Yang X."/>
            <person name="Zhou J."/>
            <person name="Guo T."/>
            <person name="Zhao T."/>
            <person name="Huang S."/>
            <person name="Miao D."/>
            <person name="Khan W.U."/>
            <person name="Rao P."/>
            <person name="Ye M."/>
            <person name="Lei B."/>
            <person name="Liao W."/>
            <person name="Wang J."/>
            <person name="Ji L."/>
            <person name="Li Y."/>
            <person name="Guo B."/>
            <person name="Mustafa N.S."/>
            <person name="Li S."/>
            <person name="Yun Q."/>
            <person name="Keller S.R."/>
            <person name="Mao J."/>
            <person name="Zhang R."/>
            <person name="Strauss S.H."/>
        </authorList>
    </citation>
    <scope>NUCLEOTIDE SEQUENCE</scope>
    <source>
        <strain evidence="1">GM15</strain>
        <tissue evidence="1">Leaf</tissue>
    </source>
</reference>
<dbReference type="AlphaFoldDB" id="A0A8X8CPS5"/>
<evidence type="ECO:0000313" key="2">
    <source>
        <dbReference type="Proteomes" id="UP000886885"/>
    </source>
</evidence>
<dbReference type="Proteomes" id="UP000886885">
    <property type="component" value="Chromosome 9A"/>
</dbReference>
<name>A0A8X8CPS5_POPTO</name>
<sequence length="179" mass="20259">MSTVKNALINLVLSEEWGELKKGRLNSSMGHGELKKVVTDDDVWEMLNITLMCIKPIWDRIRYCDSNKACIGEVEVHQKMNDLLGSPWACFPTYELTPYYYSDDWLTSLSPGGEERNKPHADPGVPQAYLNALDRLVRDIKEASQVWSQPSGFTSNGGFCDPSRTIKVCRHYHGGSYKV</sequence>
<protein>
    <submittedName>
        <fullName evidence="1">Uncharacterized protein</fullName>
    </submittedName>
</protein>